<evidence type="ECO:0000313" key="2">
    <source>
        <dbReference type="EMBL" id="MBE9028880.1"/>
    </source>
</evidence>
<feature type="transmembrane region" description="Helical" evidence="1">
    <location>
        <begin position="30"/>
        <end position="51"/>
    </location>
</feature>
<comment type="caution">
    <text evidence="2">The sequence shown here is derived from an EMBL/GenBank/DDBJ whole genome shotgun (WGS) entry which is preliminary data.</text>
</comment>
<name>A0A928Z314_9CYAN</name>
<keyword evidence="3" id="KW-1185">Reference proteome</keyword>
<evidence type="ECO:0000256" key="1">
    <source>
        <dbReference type="SAM" id="Phobius"/>
    </source>
</evidence>
<dbReference type="RefSeq" id="WP_264323703.1">
    <property type="nucleotide sequence ID" value="NZ_JADEXQ010000008.1"/>
</dbReference>
<sequence>MAEPNPQVPPEALAPDFQADIERLYQLTVLARWSVVAGLWLTIGSLSLWGVRFHLWLMWQHFTWSALRYTLLLNKLSAIGLMTCTLMTLSVLLWQSRNILFGRAPEEQERLHQQLLRIKQQGQGHPLWRWLYGPQKTVL</sequence>
<organism evidence="2 3">
    <name type="scientific">Romeriopsis navalis LEGE 11480</name>
    <dbReference type="NCBI Taxonomy" id="2777977"/>
    <lineage>
        <taxon>Bacteria</taxon>
        <taxon>Bacillati</taxon>
        <taxon>Cyanobacteriota</taxon>
        <taxon>Cyanophyceae</taxon>
        <taxon>Leptolyngbyales</taxon>
        <taxon>Leptolyngbyaceae</taxon>
        <taxon>Romeriopsis</taxon>
        <taxon>Romeriopsis navalis</taxon>
    </lineage>
</organism>
<gene>
    <name evidence="2" type="ORF">IQ266_03780</name>
</gene>
<evidence type="ECO:0000313" key="3">
    <source>
        <dbReference type="Proteomes" id="UP000625316"/>
    </source>
</evidence>
<dbReference type="AlphaFoldDB" id="A0A928Z314"/>
<proteinExistence type="predicted"/>
<feature type="transmembrane region" description="Helical" evidence="1">
    <location>
        <begin position="71"/>
        <end position="94"/>
    </location>
</feature>
<keyword evidence="1" id="KW-0812">Transmembrane</keyword>
<dbReference type="Proteomes" id="UP000625316">
    <property type="component" value="Unassembled WGS sequence"/>
</dbReference>
<reference evidence="2" key="1">
    <citation type="submission" date="2020-10" db="EMBL/GenBank/DDBJ databases">
        <authorList>
            <person name="Castelo-Branco R."/>
            <person name="Eusebio N."/>
            <person name="Adriana R."/>
            <person name="Vieira A."/>
            <person name="Brugerolle De Fraissinette N."/>
            <person name="Rezende De Castro R."/>
            <person name="Schneider M.P."/>
            <person name="Vasconcelos V."/>
            <person name="Leao P.N."/>
        </authorList>
    </citation>
    <scope>NUCLEOTIDE SEQUENCE</scope>
    <source>
        <strain evidence="2">LEGE 11480</strain>
    </source>
</reference>
<keyword evidence="1" id="KW-0472">Membrane</keyword>
<accession>A0A928Z314</accession>
<keyword evidence="1" id="KW-1133">Transmembrane helix</keyword>
<dbReference type="EMBL" id="JADEXQ010000008">
    <property type="protein sequence ID" value="MBE9028880.1"/>
    <property type="molecule type" value="Genomic_DNA"/>
</dbReference>
<protein>
    <submittedName>
        <fullName evidence="2">Uncharacterized protein</fullName>
    </submittedName>
</protein>